<dbReference type="InterPro" id="IPR001611">
    <property type="entry name" value="Leu-rich_rpt"/>
</dbReference>
<keyword evidence="3" id="KW-0433">Leucine-rich repeat</keyword>
<keyword evidence="2" id="KW-1003">Cell membrane</keyword>
<dbReference type="PANTHER" id="PTHR48059:SF30">
    <property type="entry name" value="OS06G0587000 PROTEIN"/>
    <property type="match status" value="1"/>
</dbReference>
<dbReference type="GO" id="GO:0051707">
    <property type="term" value="P:response to other organism"/>
    <property type="evidence" value="ECO:0007669"/>
    <property type="project" value="UniProtKB-ARBA"/>
</dbReference>
<dbReference type="PRINTS" id="PR00019">
    <property type="entry name" value="LEURICHRPT"/>
</dbReference>
<evidence type="ECO:0000256" key="3">
    <source>
        <dbReference type="ARBA" id="ARBA00022614"/>
    </source>
</evidence>
<comment type="subcellular location">
    <subcellularLocation>
        <location evidence="1">Cell membrane</location>
    </subcellularLocation>
</comment>
<evidence type="ECO:0000256" key="4">
    <source>
        <dbReference type="ARBA" id="ARBA00022729"/>
    </source>
</evidence>
<dbReference type="OMA" id="ETPWPGV"/>
<sequence>MASLSLLLVGFLILAADLSATQYNITEDGAFGMEAEELLGLFEVVGDLLEDPNWTQMHPYPCTDTPWPGIKCEIDQDPPIFHVTKIHVGPDFTTPPCKISAKLSKSLLKLPYLKTLSIFNCFLTSPVTLSPYLFGTFSSLEQLVLKNNPALSGEIPPTLAEISSLTVLSLSQNSLQGEIPKELGGLGSLEQLDLSYNHLSGEIPEEIEGLKGLTILDLSWNGLQGQLPNSLGQLQLLQKIDLSSNRLVGRIPPDIGKLKRLVLLDLSHNSLEGPIPETLSGLEDLEYLLVEDNPISTGIPLFLGALRKLTVLSLSGSGFIGPIPTFFPSLKLLTALSLDNNSLNGTVPPNLGALPNLGQLNLSQNMLSGELCLPEEFINRLGKRLDVRGNSGLCASHKLYKKNVSIYLETPACLGSSRSSHNRSWAEEQPNDDKRLKPSWYHDKSDLSDPSFSSLVPLHYIDVSIPSLMDDATLNPAFTQWQRSDSYSRTHYFSSNLGFTGSDFCTKGSSSMTDYLNQLKSIGDALAALIDHIPDKDMVMNALGGLPPDYE</sequence>
<feature type="chain" id="PRO_5032585524" description="Piriformospora indica-insensitive protein 2" evidence="8">
    <location>
        <begin position="21"/>
        <end position="551"/>
    </location>
</feature>
<feature type="region of interest" description="Disordered" evidence="7">
    <location>
        <begin position="415"/>
        <end position="440"/>
    </location>
</feature>
<feature type="compositionally biased region" description="Basic and acidic residues" evidence="7">
    <location>
        <begin position="431"/>
        <end position="440"/>
    </location>
</feature>
<evidence type="ECO:0000256" key="6">
    <source>
        <dbReference type="ARBA" id="ARBA00023136"/>
    </source>
</evidence>
<dbReference type="InterPro" id="IPR051848">
    <property type="entry name" value="PGIP"/>
</dbReference>
<dbReference type="Pfam" id="PF13855">
    <property type="entry name" value="LRR_8"/>
    <property type="match status" value="2"/>
</dbReference>
<comment type="caution">
    <text evidence="9">The sequence shown here is derived from an EMBL/GenBank/DDBJ whole genome shotgun (WGS) entry which is preliminary data.</text>
</comment>
<proteinExistence type="predicted"/>
<reference evidence="9 10" key="1">
    <citation type="submission" date="2020-04" db="EMBL/GenBank/DDBJ databases">
        <title>Plant Genome Project.</title>
        <authorList>
            <person name="Zhang R.-G."/>
        </authorList>
    </citation>
    <scope>NUCLEOTIDE SEQUENCE [LARGE SCALE GENOMIC DNA]</scope>
    <source>
        <strain evidence="9">YNK0</strain>
        <tissue evidence="9">Leaf</tissue>
    </source>
</reference>
<dbReference type="Pfam" id="PF00560">
    <property type="entry name" value="LRR_1"/>
    <property type="match status" value="2"/>
</dbReference>
<evidence type="ECO:0000256" key="2">
    <source>
        <dbReference type="ARBA" id="ARBA00022475"/>
    </source>
</evidence>
<feature type="signal peptide" evidence="8">
    <location>
        <begin position="1"/>
        <end position="20"/>
    </location>
</feature>
<dbReference type="FunFam" id="3.80.10.10:FF:000269">
    <property type="entry name" value="Piriformospora indica-insensitive protein 2"/>
    <property type="match status" value="1"/>
</dbReference>
<dbReference type="PANTHER" id="PTHR48059">
    <property type="entry name" value="POLYGALACTURONASE INHIBITOR 1"/>
    <property type="match status" value="1"/>
</dbReference>
<keyword evidence="4 8" id="KW-0732">Signal</keyword>
<evidence type="ECO:0000313" key="10">
    <source>
        <dbReference type="Proteomes" id="UP000655225"/>
    </source>
</evidence>
<dbReference type="AlphaFoldDB" id="A0A835DMC3"/>
<dbReference type="SUPFAM" id="SSF52058">
    <property type="entry name" value="L domain-like"/>
    <property type="match status" value="1"/>
</dbReference>
<dbReference type="FunFam" id="3.80.10.10:FF:000299">
    <property type="entry name" value="Piriformospora indica-insensitive protein 2"/>
    <property type="match status" value="1"/>
</dbReference>
<evidence type="ECO:0000256" key="5">
    <source>
        <dbReference type="ARBA" id="ARBA00022737"/>
    </source>
</evidence>
<keyword evidence="6" id="KW-0472">Membrane</keyword>
<dbReference type="SMART" id="SM00369">
    <property type="entry name" value="LRR_TYP"/>
    <property type="match status" value="5"/>
</dbReference>
<evidence type="ECO:0000256" key="7">
    <source>
        <dbReference type="SAM" id="MobiDB-lite"/>
    </source>
</evidence>
<dbReference type="EMBL" id="JABCRI010000003">
    <property type="protein sequence ID" value="KAF8408856.1"/>
    <property type="molecule type" value="Genomic_DNA"/>
</dbReference>
<organism evidence="9 10">
    <name type="scientific">Tetracentron sinense</name>
    <name type="common">Spur-leaf</name>
    <dbReference type="NCBI Taxonomy" id="13715"/>
    <lineage>
        <taxon>Eukaryota</taxon>
        <taxon>Viridiplantae</taxon>
        <taxon>Streptophyta</taxon>
        <taxon>Embryophyta</taxon>
        <taxon>Tracheophyta</taxon>
        <taxon>Spermatophyta</taxon>
        <taxon>Magnoliopsida</taxon>
        <taxon>Trochodendrales</taxon>
        <taxon>Trochodendraceae</taxon>
        <taxon>Tetracentron</taxon>
    </lineage>
</organism>
<dbReference type="InterPro" id="IPR003591">
    <property type="entry name" value="Leu-rich_rpt_typical-subtyp"/>
</dbReference>
<dbReference type="Proteomes" id="UP000655225">
    <property type="component" value="Unassembled WGS sequence"/>
</dbReference>
<name>A0A835DMC3_TETSI</name>
<protein>
    <recommendedName>
        <fullName evidence="11">Piriformospora indica-insensitive protein 2</fullName>
    </recommendedName>
</protein>
<accession>A0A835DMC3</accession>
<dbReference type="GO" id="GO:0005886">
    <property type="term" value="C:plasma membrane"/>
    <property type="evidence" value="ECO:0007669"/>
    <property type="project" value="UniProtKB-SubCell"/>
</dbReference>
<dbReference type="InterPro" id="IPR032675">
    <property type="entry name" value="LRR_dom_sf"/>
</dbReference>
<dbReference type="Gene3D" id="3.80.10.10">
    <property type="entry name" value="Ribonuclease Inhibitor"/>
    <property type="match status" value="3"/>
</dbReference>
<dbReference type="OrthoDB" id="676979at2759"/>
<evidence type="ECO:0000313" key="9">
    <source>
        <dbReference type="EMBL" id="KAF8408856.1"/>
    </source>
</evidence>
<keyword evidence="10" id="KW-1185">Reference proteome</keyword>
<gene>
    <name evidence="9" type="ORF">HHK36_004925</name>
</gene>
<evidence type="ECO:0000256" key="8">
    <source>
        <dbReference type="SAM" id="SignalP"/>
    </source>
</evidence>
<keyword evidence="5" id="KW-0677">Repeat</keyword>
<evidence type="ECO:0008006" key="11">
    <source>
        <dbReference type="Google" id="ProtNLM"/>
    </source>
</evidence>
<evidence type="ECO:0000256" key="1">
    <source>
        <dbReference type="ARBA" id="ARBA00004236"/>
    </source>
</evidence>